<keyword evidence="4 8" id="KW-1133">Transmembrane helix</keyword>
<evidence type="ECO:0000256" key="3">
    <source>
        <dbReference type="ARBA" id="ARBA00022692"/>
    </source>
</evidence>
<comment type="subcellular location">
    <subcellularLocation>
        <location evidence="1">Membrane</location>
        <topology evidence="1">Multi-pass membrane protein</topology>
    </subcellularLocation>
</comment>
<dbReference type="AlphaFoldDB" id="A0A1E7LCJ7"/>
<feature type="domain" description="Cation/H+ exchanger transmembrane" evidence="10">
    <location>
        <begin position="67"/>
        <end position="447"/>
    </location>
</feature>
<dbReference type="InterPro" id="IPR050794">
    <property type="entry name" value="CPA2_transporter"/>
</dbReference>
<dbReference type="GO" id="GO:1902600">
    <property type="term" value="P:proton transmembrane transport"/>
    <property type="evidence" value="ECO:0007669"/>
    <property type="project" value="InterPro"/>
</dbReference>
<evidence type="ECO:0000313" key="11">
    <source>
        <dbReference type="EMBL" id="OEV13693.1"/>
    </source>
</evidence>
<keyword evidence="3 8" id="KW-0812">Transmembrane</keyword>
<feature type="signal peptide" evidence="9">
    <location>
        <begin position="1"/>
        <end position="19"/>
    </location>
</feature>
<accession>A0A1E7LCJ7</accession>
<evidence type="ECO:0000256" key="5">
    <source>
        <dbReference type="ARBA" id="ARBA00023065"/>
    </source>
</evidence>
<gene>
    <name evidence="11" type="ORF">AN218_02340</name>
</gene>
<proteinExistence type="predicted"/>
<dbReference type="EMBL" id="LJGW01000044">
    <property type="protein sequence ID" value="OEV13693.1"/>
    <property type="molecule type" value="Genomic_DNA"/>
</dbReference>
<evidence type="ECO:0000256" key="8">
    <source>
        <dbReference type="SAM" id="Phobius"/>
    </source>
</evidence>
<reference evidence="11 12" key="1">
    <citation type="journal article" date="2016" name="Front. Microbiol.">
        <title>Comparative Genomics Analysis of Streptomyces Species Reveals Their Adaptation to the Marine Environment and Their Diversity at the Genomic Level.</title>
        <authorList>
            <person name="Tian X."/>
            <person name="Zhang Z."/>
            <person name="Yang T."/>
            <person name="Chen M."/>
            <person name="Li J."/>
            <person name="Chen F."/>
            <person name="Yang J."/>
            <person name="Li W."/>
            <person name="Zhang B."/>
            <person name="Zhang Z."/>
            <person name="Wu J."/>
            <person name="Zhang C."/>
            <person name="Long L."/>
            <person name="Xiao J."/>
        </authorList>
    </citation>
    <scope>NUCLEOTIDE SEQUENCE [LARGE SCALE GENOMIC DNA]</scope>
    <source>
        <strain evidence="11 12">SCSIO 10429</strain>
    </source>
</reference>
<feature type="transmembrane region" description="Helical" evidence="8">
    <location>
        <begin position="83"/>
        <end position="102"/>
    </location>
</feature>
<feature type="transmembrane region" description="Helical" evidence="8">
    <location>
        <begin position="186"/>
        <end position="207"/>
    </location>
</feature>
<evidence type="ECO:0000256" key="6">
    <source>
        <dbReference type="ARBA" id="ARBA00023136"/>
    </source>
</evidence>
<name>A0A1E7LCJ7_9ACTN</name>
<dbReference type="InterPro" id="IPR038770">
    <property type="entry name" value="Na+/solute_symporter_sf"/>
</dbReference>
<evidence type="ECO:0000313" key="12">
    <source>
        <dbReference type="Proteomes" id="UP000176005"/>
    </source>
</evidence>
<feature type="transmembrane region" description="Helical" evidence="8">
    <location>
        <begin position="55"/>
        <end position="76"/>
    </location>
</feature>
<evidence type="ECO:0000256" key="9">
    <source>
        <dbReference type="SAM" id="SignalP"/>
    </source>
</evidence>
<keyword evidence="9" id="KW-0732">Signal</keyword>
<dbReference type="Gene3D" id="1.20.1530.20">
    <property type="match status" value="1"/>
</dbReference>
<dbReference type="GO" id="GO:0016020">
    <property type="term" value="C:membrane"/>
    <property type="evidence" value="ECO:0007669"/>
    <property type="project" value="UniProtKB-SubCell"/>
</dbReference>
<dbReference type="PANTHER" id="PTHR32468">
    <property type="entry name" value="CATION/H + ANTIPORTER"/>
    <property type="match status" value="1"/>
</dbReference>
<evidence type="ECO:0000256" key="7">
    <source>
        <dbReference type="SAM" id="MobiDB-lite"/>
    </source>
</evidence>
<dbReference type="Proteomes" id="UP000176005">
    <property type="component" value="Unassembled WGS sequence"/>
</dbReference>
<keyword evidence="2" id="KW-0813">Transport</keyword>
<dbReference type="GO" id="GO:0015297">
    <property type="term" value="F:antiporter activity"/>
    <property type="evidence" value="ECO:0007669"/>
    <property type="project" value="InterPro"/>
</dbReference>
<keyword evidence="6 8" id="KW-0472">Membrane</keyword>
<evidence type="ECO:0000256" key="2">
    <source>
        <dbReference type="ARBA" id="ARBA00022448"/>
    </source>
</evidence>
<keyword evidence="5" id="KW-0406">Ion transport</keyword>
<feature type="transmembrane region" description="Helical" evidence="8">
    <location>
        <begin position="248"/>
        <end position="272"/>
    </location>
</feature>
<dbReference type="InterPro" id="IPR006153">
    <property type="entry name" value="Cation/H_exchanger_TM"/>
</dbReference>
<feature type="region of interest" description="Disordered" evidence="7">
    <location>
        <begin position="448"/>
        <end position="470"/>
    </location>
</feature>
<sequence length="470" mass="48035">MNRRLVAALVLFVAVPAAATVAVLAAWGHGWTSSGASAGHRDGGGASLPGALPEAYRLLVAIVTIVLVAHVLGALARRVGQPTVVGQMTAGILLGPSILGALAPSAQEWLLPPTTTVPVESMAQLGIVFFSFKIGYELSPKQLSGHGTTPLVLGGAGVCTPLLVGVGIALLLPAEYRPQGAGSGPFALFLGVSFCVTAFPVLAGILLENGMLKSALGSLAMATAGVADVLAWSLLACALAVAHGGTPLGALSTAGLTALFAVLMLTVVRAGLRRIWEGRGESRTQNAAVLFVHAPLLCSAALTDAIGVHPVFGGFLAGLAMPRLPQIERIVERTDAVASWLLLPMFFASVGLRTGFGMIGGAKDWLLCGLFVVLAVAAKLVGTAPPALLLGVRRRPAARLGVMMSCRGLTELVVLATGLQLGLIPPRLFAMLVLMTLATTLITAPVLNRTGGSQDEEPRLPEPSMSGAVP</sequence>
<comment type="caution">
    <text evidence="11">The sequence shown here is derived from an EMBL/GenBank/DDBJ whole genome shotgun (WGS) entry which is preliminary data.</text>
</comment>
<evidence type="ECO:0000256" key="1">
    <source>
        <dbReference type="ARBA" id="ARBA00004141"/>
    </source>
</evidence>
<feature type="transmembrane region" description="Helical" evidence="8">
    <location>
        <begin position="122"/>
        <end position="139"/>
    </location>
</feature>
<dbReference type="Pfam" id="PF00999">
    <property type="entry name" value="Na_H_Exchanger"/>
    <property type="match status" value="1"/>
</dbReference>
<keyword evidence="12" id="KW-1185">Reference proteome</keyword>
<feature type="transmembrane region" description="Helical" evidence="8">
    <location>
        <begin position="365"/>
        <end position="390"/>
    </location>
</feature>
<evidence type="ECO:0000259" key="10">
    <source>
        <dbReference type="Pfam" id="PF00999"/>
    </source>
</evidence>
<feature type="transmembrane region" description="Helical" evidence="8">
    <location>
        <begin position="337"/>
        <end position="359"/>
    </location>
</feature>
<feature type="transmembrane region" description="Helical" evidence="8">
    <location>
        <begin position="151"/>
        <end position="174"/>
    </location>
</feature>
<evidence type="ECO:0000256" key="4">
    <source>
        <dbReference type="ARBA" id="ARBA00022989"/>
    </source>
</evidence>
<organism evidence="11 12">
    <name type="scientific">Streptomyces nanshensis</name>
    <dbReference type="NCBI Taxonomy" id="518642"/>
    <lineage>
        <taxon>Bacteria</taxon>
        <taxon>Bacillati</taxon>
        <taxon>Actinomycetota</taxon>
        <taxon>Actinomycetes</taxon>
        <taxon>Kitasatosporales</taxon>
        <taxon>Streptomycetaceae</taxon>
        <taxon>Streptomyces</taxon>
    </lineage>
</organism>
<dbReference type="RefSeq" id="WP_070014816.1">
    <property type="nucleotide sequence ID" value="NZ_LJGW01000044.1"/>
</dbReference>
<feature type="transmembrane region" description="Helical" evidence="8">
    <location>
        <begin position="219"/>
        <end position="242"/>
    </location>
</feature>
<protein>
    <recommendedName>
        <fullName evidence="10">Cation/H+ exchanger transmembrane domain-containing protein</fullName>
    </recommendedName>
</protein>
<feature type="chain" id="PRO_5039067313" description="Cation/H+ exchanger transmembrane domain-containing protein" evidence="9">
    <location>
        <begin position="20"/>
        <end position="470"/>
    </location>
</feature>
<dbReference type="PANTHER" id="PTHR32468:SF0">
    <property type="entry name" value="K(+)_H(+) ANTIPORTER 1"/>
    <property type="match status" value="1"/>
</dbReference>